<gene>
    <name evidence="2" type="ORF">Slati_2357900</name>
</gene>
<protein>
    <submittedName>
        <fullName evidence="2">Subtilisin-like protease SBT1.9</fullName>
    </submittedName>
</protein>
<reference evidence="2" key="2">
    <citation type="journal article" date="2024" name="Plant">
        <title>Genomic evolution and insights into agronomic trait innovations of Sesamum species.</title>
        <authorList>
            <person name="Miao H."/>
            <person name="Wang L."/>
            <person name="Qu L."/>
            <person name="Liu H."/>
            <person name="Sun Y."/>
            <person name="Le M."/>
            <person name="Wang Q."/>
            <person name="Wei S."/>
            <person name="Zheng Y."/>
            <person name="Lin W."/>
            <person name="Duan Y."/>
            <person name="Cao H."/>
            <person name="Xiong S."/>
            <person name="Wang X."/>
            <person name="Wei L."/>
            <person name="Li C."/>
            <person name="Ma Q."/>
            <person name="Ju M."/>
            <person name="Zhao R."/>
            <person name="Li G."/>
            <person name="Mu C."/>
            <person name="Tian Q."/>
            <person name="Mei H."/>
            <person name="Zhang T."/>
            <person name="Gao T."/>
            <person name="Zhang H."/>
        </authorList>
    </citation>
    <scope>NUCLEOTIDE SEQUENCE</scope>
    <source>
        <strain evidence="2">KEN1</strain>
    </source>
</reference>
<keyword evidence="2" id="KW-0645">Protease</keyword>
<dbReference type="Gene3D" id="3.30.70.80">
    <property type="entry name" value="Peptidase S8 propeptide/proteinase inhibitor I9"/>
    <property type="match status" value="1"/>
</dbReference>
<feature type="domain" description="Inhibitor I9" evidence="1">
    <location>
        <begin position="9"/>
        <end position="86"/>
    </location>
</feature>
<proteinExistence type="predicted"/>
<dbReference type="AlphaFoldDB" id="A0AAW2WBP2"/>
<accession>A0AAW2WBP2</accession>
<dbReference type="InterPro" id="IPR037045">
    <property type="entry name" value="S8pro/Inhibitor_I9_sf"/>
</dbReference>
<evidence type="ECO:0000259" key="1">
    <source>
        <dbReference type="Pfam" id="PF05922"/>
    </source>
</evidence>
<organism evidence="2">
    <name type="scientific">Sesamum latifolium</name>
    <dbReference type="NCBI Taxonomy" id="2727402"/>
    <lineage>
        <taxon>Eukaryota</taxon>
        <taxon>Viridiplantae</taxon>
        <taxon>Streptophyta</taxon>
        <taxon>Embryophyta</taxon>
        <taxon>Tracheophyta</taxon>
        <taxon>Spermatophyta</taxon>
        <taxon>Magnoliopsida</taxon>
        <taxon>eudicotyledons</taxon>
        <taxon>Gunneridae</taxon>
        <taxon>Pentapetalae</taxon>
        <taxon>asterids</taxon>
        <taxon>lamiids</taxon>
        <taxon>Lamiales</taxon>
        <taxon>Pedaliaceae</taxon>
        <taxon>Sesamum</taxon>
    </lineage>
</organism>
<dbReference type="InterPro" id="IPR010259">
    <property type="entry name" value="S8pro/Inhibitor_I9"/>
</dbReference>
<comment type="caution">
    <text evidence="2">The sequence shown here is derived from an EMBL/GenBank/DDBJ whole genome shotgun (WGS) entry which is preliminary data.</text>
</comment>
<name>A0AAW2WBP2_9LAMI</name>
<dbReference type="GO" id="GO:0006508">
    <property type="term" value="P:proteolysis"/>
    <property type="evidence" value="ECO:0007669"/>
    <property type="project" value="UniProtKB-KW"/>
</dbReference>
<sequence>MSTSTHSDTYIVHMDLTAMPKAFSSHHTWYLTTLSDSTQPTTTSNLVYACTNAVNDFSAVLSCSKLDAIKNEPGYVSSIRDTIVKVDTTQSYQFLGLNPNNGVWPVSDYCKDVIIGAGFVPSPVSRNLKLALGWGSLSM</sequence>
<dbReference type="GO" id="GO:0008233">
    <property type="term" value="F:peptidase activity"/>
    <property type="evidence" value="ECO:0007669"/>
    <property type="project" value="UniProtKB-KW"/>
</dbReference>
<evidence type="ECO:0000313" key="2">
    <source>
        <dbReference type="EMBL" id="KAL0438749.1"/>
    </source>
</evidence>
<reference evidence="2" key="1">
    <citation type="submission" date="2020-06" db="EMBL/GenBank/DDBJ databases">
        <authorList>
            <person name="Li T."/>
            <person name="Hu X."/>
            <person name="Zhang T."/>
            <person name="Song X."/>
            <person name="Zhang H."/>
            <person name="Dai N."/>
            <person name="Sheng W."/>
            <person name="Hou X."/>
            <person name="Wei L."/>
        </authorList>
    </citation>
    <scope>NUCLEOTIDE SEQUENCE</scope>
    <source>
        <strain evidence="2">KEN1</strain>
        <tissue evidence="2">Leaf</tissue>
    </source>
</reference>
<dbReference type="EMBL" id="JACGWN010000008">
    <property type="protein sequence ID" value="KAL0438749.1"/>
    <property type="molecule type" value="Genomic_DNA"/>
</dbReference>
<keyword evidence="2" id="KW-0378">Hydrolase</keyword>
<dbReference type="Pfam" id="PF05922">
    <property type="entry name" value="Inhibitor_I9"/>
    <property type="match status" value="1"/>
</dbReference>
<dbReference type="FunFam" id="3.30.70.80:FF:000003">
    <property type="entry name" value="Subtilisin-like protease SBT1.9"/>
    <property type="match status" value="1"/>
</dbReference>